<name>A0A7Y9KAG0_9ACTN</name>
<organism evidence="1 2">
    <name type="scientific">Actinomadura citrea</name>
    <dbReference type="NCBI Taxonomy" id="46158"/>
    <lineage>
        <taxon>Bacteria</taxon>
        <taxon>Bacillati</taxon>
        <taxon>Actinomycetota</taxon>
        <taxon>Actinomycetes</taxon>
        <taxon>Streptosporangiales</taxon>
        <taxon>Thermomonosporaceae</taxon>
        <taxon>Actinomadura</taxon>
    </lineage>
</organism>
<reference evidence="1 2" key="1">
    <citation type="submission" date="2020-07" db="EMBL/GenBank/DDBJ databases">
        <title>Sequencing the genomes of 1000 actinobacteria strains.</title>
        <authorList>
            <person name="Klenk H.-P."/>
        </authorList>
    </citation>
    <scope>NUCLEOTIDE SEQUENCE [LARGE SCALE GENOMIC DNA]</scope>
    <source>
        <strain evidence="1 2">DSM 43461</strain>
    </source>
</reference>
<proteinExistence type="predicted"/>
<accession>A0A7Y9KAG0</accession>
<evidence type="ECO:0000313" key="2">
    <source>
        <dbReference type="Proteomes" id="UP000591272"/>
    </source>
</evidence>
<comment type="caution">
    <text evidence="1">The sequence shown here is derived from an EMBL/GenBank/DDBJ whole genome shotgun (WGS) entry which is preliminary data.</text>
</comment>
<gene>
    <name evidence="1" type="ORF">BJ999_002078</name>
</gene>
<keyword evidence="2" id="KW-1185">Reference proteome</keyword>
<dbReference type="Proteomes" id="UP000591272">
    <property type="component" value="Unassembled WGS sequence"/>
</dbReference>
<dbReference type="RefSeq" id="WP_179833109.1">
    <property type="nucleotide sequence ID" value="NZ_BMRD01000014.1"/>
</dbReference>
<dbReference type="EMBL" id="JACCBT010000001">
    <property type="protein sequence ID" value="NYE11782.1"/>
    <property type="molecule type" value="Genomic_DNA"/>
</dbReference>
<sequence>MKSFSYTELDKLAGEILPERAVLSTLLVGGGENENVNLNHGGGDGGTTAVVNACQSQQTRPDSGLLQLVGLHAQNDASSIACVPGTAISGH</sequence>
<protein>
    <submittedName>
        <fullName evidence="1">Uncharacterized protein</fullName>
    </submittedName>
</protein>
<dbReference type="AlphaFoldDB" id="A0A7Y9KAG0"/>
<evidence type="ECO:0000313" key="1">
    <source>
        <dbReference type="EMBL" id="NYE11782.1"/>
    </source>
</evidence>